<dbReference type="GO" id="GO:0061504">
    <property type="term" value="P:cyclic threonylcarbamoyladenosine biosynthetic process"/>
    <property type="evidence" value="ECO:0007669"/>
    <property type="project" value="TreeGrafter"/>
</dbReference>
<protein>
    <submittedName>
        <fullName evidence="3">Sulfur carrier protein ThiS adenylyltransferase</fullName>
        <ecNumber evidence="3">2.7.7.73</ecNumber>
    </submittedName>
</protein>
<sequence>MHYKLAPDWNITLENNDLVFFNELDKKKIKNYHNASNTLAVIKKNVFNPNCLERELSSYLIQHDIIKPHYPNNAPPEKETKQAAFWDVFCNNPNKCVQMLKNKEVAIFGVGGIGSIVLEILASVGIKKFKLIDPDVVEASNFNRQYVYNHKDIGKPKVIAASENMLLRHNDLKFKTYISKYPCEEFGSIVCSSDFVVSAIDNPSLRSAIFLSQDSWELGIPSAFAATGIRKGFISPIFDPKKSSYSPFESSNIDLNSQHKSTPTTASSGSNNSIISSMFAEQIMFHLAEIKEEINSDHYLYLTRKAGKLSVHYRKNIVL</sequence>
<dbReference type="Pfam" id="PF00899">
    <property type="entry name" value="ThiF"/>
    <property type="match status" value="1"/>
</dbReference>
<keyword evidence="1" id="KW-1133">Transmembrane helix</keyword>
<proteinExistence type="predicted"/>
<dbReference type="CDD" id="cd01483">
    <property type="entry name" value="E1_enzyme_family"/>
    <property type="match status" value="1"/>
</dbReference>
<keyword evidence="3" id="KW-0808">Transferase</keyword>
<evidence type="ECO:0000313" key="3">
    <source>
        <dbReference type="EMBL" id="SPJ32792.1"/>
    </source>
</evidence>
<keyword evidence="3" id="KW-0548">Nucleotidyltransferase</keyword>
<evidence type="ECO:0000313" key="4">
    <source>
        <dbReference type="Proteomes" id="UP000244934"/>
    </source>
</evidence>
<keyword evidence="1" id="KW-0472">Membrane</keyword>
<feature type="transmembrane region" description="Helical" evidence="1">
    <location>
        <begin position="105"/>
        <end position="126"/>
    </location>
</feature>
<dbReference type="AlphaFoldDB" id="A0A2R8CJ05"/>
<keyword evidence="4" id="KW-1185">Reference proteome</keyword>
<keyword evidence="1" id="KW-0812">Transmembrane</keyword>
<dbReference type="PANTHER" id="PTHR43267:SF1">
    <property type="entry name" value="TRNA THREONYLCARBAMOYLADENOSINE DEHYDRATASE"/>
    <property type="match status" value="1"/>
</dbReference>
<dbReference type="GO" id="GO:0061503">
    <property type="term" value="F:tRNA threonylcarbamoyladenosine dehydratase"/>
    <property type="evidence" value="ECO:0007669"/>
    <property type="project" value="TreeGrafter"/>
</dbReference>
<feature type="domain" description="THIF-type NAD/FAD binding fold" evidence="2">
    <location>
        <begin position="97"/>
        <end position="300"/>
    </location>
</feature>
<gene>
    <name evidence="3" type="primary">thiF_1</name>
    <name evidence="3" type="ORF">KSP9073_00793</name>
</gene>
<dbReference type="EMBL" id="ONZI01000001">
    <property type="protein sequence ID" value="SPJ32792.1"/>
    <property type="molecule type" value="Genomic_DNA"/>
</dbReference>
<dbReference type="EC" id="2.7.7.73" evidence="3"/>
<dbReference type="Gene3D" id="3.40.50.720">
    <property type="entry name" value="NAD(P)-binding Rossmann-like Domain"/>
    <property type="match status" value="1"/>
</dbReference>
<reference evidence="4" key="1">
    <citation type="submission" date="2018-03" db="EMBL/GenBank/DDBJ databases">
        <authorList>
            <person name="Navarro De La Torre S."/>
        </authorList>
    </citation>
    <scope>NUCLEOTIDE SEQUENCE [LARGE SCALE GENOMIC DNA]</scope>
    <source>
        <strain evidence="4">EAod3</strain>
    </source>
</reference>
<name>A0A2R8CJ05_9GAMM</name>
<dbReference type="RefSeq" id="WP_165814144.1">
    <property type="nucleotide sequence ID" value="NZ_ONZI01000001.1"/>
</dbReference>
<dbReference type="PANTHER" id="PTHR43267">
    <property type="entry name" value="TRNA THREONYLCARBAMOYLADENOSINE DEHYDRATASE"/>
    <property type="match status" value="1"/>
</dbReference>
<dbReference type="GO" id="GO:0016779">
    <property type="term" value="F:nucleotidyltransferase activity"/>
    <property type="evidence" value="ECO:0007669"/>
    <property type="project" value="UniProtKB-KW"/>
</dbReference>
<accession>A0A2R8CJ05</accession>
<organism evidence="3 4">
    <name type="scientific">Kushneria phyllosphaerae</name>
    <dbReference type="NCBI Taxonomy" id="2100822"/>
    <lineage>
        <taxon>Bacteria</taxon>
        <taxon>Pseudomonadati</taxon>
        <taxon>Pseudomonadota</taxon>
        <taxon>Gammaproteobacteria</taxon>
        <taxon>Oceanospirillales</taxon>
        <taxon>Halomonadaceae</taxon>
        <taxon>Kushneria</taxon>
    </lineage>
</organism>
<evidence type="ECO:0000256" key="1">
    <source>
        <dbReference type="SAM" id="Phobius"/>
    </source>
</evidence>
<dbReference type="InterPro" id="IPR000594">
    <property type="entry name" value="ThiF_NAD_FAD-bd"/>
</dbReference>
<dbReference type="Proteomes" id="UP000244934">
    <property type="component" value="Unassembled WGS sequence"/>
</dbReference>
<dbReference type="InterPro" id="IPR045886">
    <property type="entry name" value="ThiF/MoeB/HesA"/>
</dbReference>
<dbReference type="GO" id="GO:0008641">
    <property type="term" value="F:ubiquitin-like modifier activating enzyme activity"/>
    <property type="evidence" value="ECO:0007669"/>
    <property type="project" value="InterPro"/>
</dbReference>
<dbReference type="InterPro" id="IPR035985">
    <property type="entry name" value="Ubiquitin-activating_enz"/>
</dbReference>
<evidence type="ECO:0000259" key="2">
    <source>
        <dbReference type="Pfam" id="PF00899"/>
    </source>
</evidence>
<dbReference type="SUPFAM" id="SSF69572">
    <property type="entry name" value="Activating enzymes of the ubiquitin-like proteins"/>
    <property type="match status" value="1"/>
</dbReference>